<dbReference type="EMBL" id="QXDL01000297">
    <property type="protein sequence ID" value="RIH77088.1"/>
    <property type="molecule type" value="Genomic_DNA"/>
</dbReference>
<sequence length="104" mass="11040">MRGGLGVQVAWTYFKANADLAALADVGQEGFYGGAGLEAELKVLPALPVSLDLSLCAILGYEFRVTPYWSLFSELRPRYSLGGGGFSLGLALGLNLYFQPAHGP</sequence>
<protein>
    <submittedName>
        <fullName evidence="1">Uncharacterized protein</fullName>
    </submittedName>
</protein>
<name>A0A399E076_9DEIN</name>
<gene>
    <name evidence="1" type="ORF">Mterra_03806</name>
</gene>
<organism evidence="1 2">
    <name type="scientific">Calidithermus terrae</name>
    <dbReference type="NCBI Taxonomy" id="1408545"/>
    <lineage>
        <taxon>Bacteria</taxon>
        <taxon>Thermotogati</taxon>
        <taxon>Deinococcota</taxon>
        <taxon>Deinococci</taxon>
        <taxon>Thermales</taxon>
        <taxon>Thermaceae</taxon>
        <taxon>Calidithermus</taxon>
    </lineage>
</organism>
<dbReference type="Proteomes" id="UP000265715">
    <property type="component" value="Unassembled WGS sequence"/>
</dbReference>
<accession>A0A399E076</accession>
<proteinExistence type="predicted"/>
<dbReference type="AlphaFoldDB" id="A0A399E076"/>
<keyword evidence="2" id="KW-1185">Reference proteome</keyword>
<comment type="caution">
    <text evidence="1">The sequence shown here is derived from an EMBL/GenBank/DDBJ whole genome shotgun (WGS) entry which is preliminary data.</text>
</comment>
<reference evidence="1 2" key="1">
    <citation type="submission" date="2018-08" db="EMBL/GenBank/DDBJ databases">
        <title>Meiothermus terrae DSM 26712 genome sequencing project.</title>
        <authorList>
            <person name="Da Costa M.S."/>
            <person name="Albuquerque L."/>
            <person name="Raposo P."/>
            <person name="Froufe H.J.C."/>
            <person name="Barroso C.S."/>
            <person name="Egas C."/>
        </authorList>
    </citation>
    <scope>NUCLEOTIDE SEQUENCE [LARGE SCALE GENOMIC DNA]</scope>
    <source>
        <strain evidence="1 2">DSM 26712</strain>
    </source>
</reference>
<evidence type="ECO:0000313" key="1">
    <source>
        <dbReference type="EMBL" id="RIH77088.1"/>
    </source>
</evidence>
<evidence type="ECO:0000313" key="2">
    <source>
        <dbReference type="Proteomes" id="UP000265715"/>
    </source>
</evidence>